<dbReference type="InterPro" id="IPR034455">
    <property type="entry name" value="CNL1"/>
</dbReference>
<evidence type="ECO:0000256" key="1">
    <source>
        <dbReference type="ARBA" id="ARBA00003807"/>
    </source>
</evidence>
<evidence type="ECO:0000256" key="7">
    <source>
        <dbReference type="SAM" id="Coils"/>
    </source>
</evidence>
<accession>A0A642UIZ7</accession>
<dbReference type="GO" id="GO:0007032">
    <property type="term" value="P:endosome organization"/>
    <property type="evidence" value="ECO:0007669"/>
    <property type="project" value="TreeGrafter"/>
</dbReference>
<dbReference type="VEuPathDB" id="FungiDB:DIURU_004126"/>
<comment type="caution">
    <text evidence="8">The sequence shown here is derived from an EMBL/GenBank/DDBJ whole genome shotgun (WGS) entry which is preliminary data.</text>
</comment>
<evidence type="ECO:0000256" key="3">
    <source>
        <dbReference type="ARBA" id="ARBA00007289"/>
    </source>
</evidence>
<dbReference type="PANTHER" id="PTHR39145">
    <property type="entry name" value="BIOGENESIS OF LYSOSOME-RELATED ORGANELLES COMPLEX 1 SUBUNIT CNL1"/>
    <property type="match status" value="1"/>
</dbReference>
<evidence type="ECO:0000256" key="6">
    <source>
        <dbReference type="ARBA" id="ARBA00029995"/>
    </source>
</evidence>
<reference evidence="8 9" key="1">
    <citation type="submission" date="2019-07" db="EMBL/GenBank/DDBJ databases">
        <title>Genome assembly of two rare yeast pathogens: Diutina rugosa and Trichomonascus ciferrii.</title>
        <authorList>
            <person name="Mixao V."/>
            <person name="Saus E."/>
            <person name="Hansen A."/>
            <person name="Lass-Flor C."/>
            <person name="Gabaldon T."/>
        </authorList>
    </citation>
    <scope>NUCLEOTIDE SEQUENCE [LARGE SCALE GENOMIC DNA]</scope>
    <source>
        <strain evidence="8 9">CBS 613</strain>
    </source>
</reference>
<dbReference type="AlphaFoldDB" id="A0A642UIZ7"/>
<dbReference type="GeneID" id="54782777"/>
<feature type="coiled-coil region" evidence="7">
    <location>
        <begin position="59"/>
        <end position="86"/>
    </location>
</feature>
<dbReference type="OMA" id="HFDMLDQ"/>
<protein>
    <recommendedName>
        <fullName evidence="4">Biogenesis of lysosome-related organelles complex 1 subunit CNL1</fullName>
    </recommendedName>
    <alternativeName>
        <fullName evidence="6">CNO-like protein 1</fullName>
    </alternativeName>
</protein>
<comment type="function">
    <text evidence="1">Component of the biogenesis of lysosome-related organelles complex-1 (BLOC-1), a complex that is involved in endosomal cargo sorting.</text>
</comment>
<dbReference type="PANTHER" id="PTHR39145:SF1">
    <property type="entry name" value="BIOGENESIS OF LYSOSOME-RELATED ORGANELLES COMPLEX 1 SUBUNIT CNL1"/>
    <property type="match status" value="1"/>
</dbReference>
<keyword evidence="9" id="KW-1185">Reference proteome</keyword>
<proteinExistence type="inferred from homology"/>
<evidence type="ECO:0000256" key="2">
    <source>
        <dbReference type="ARBA" id="ARBA00004496"/>
    </source>
</evidence>
<gene>
    <name evidence="8" type="ORF">DIURU_004126</name>
</gene>
<sequence length="112" mass="12873">MEASGDDDPLELRRLAVSYDYLVFKIKDRMAALIEETERAVVLKEQAVEEEYLGQKLAIGDRMEQIDQLNKRCDELEAEFARLEQLYVFVDDFKARLAALKQGFAAVNTRPS</sequence>
<organism evidence="8 9">
    <name type="scientific">Diutina rugosa</name>
    <name type="common">Yeast</name>
    <name type="synonym">Candida rugosa</name>
    <dbReference type="NCBI Taxonomy" id="5481"/>
    <lineage>
        <taxon>Eukaryota</taxon>
        <taxon>Fungi</taxon>
        <taxon>Dikarya</taxon>
        <taxon>Ascomycota</taxon>
        <taxon>Saccharomycotina</taxon>
        <taxon>Pichiomycetes</taxon>
        <taxon>Debaryomycetaceae</taxon>
        <taxon>Diutina</taxon>
    </lineage>
</organism>
<keyword evidence="7" id="KW-0175">Coiled coil</keyword>
<dbReference type="RefSeq" id="XP_034011147.1">
    <property type="nucleotide sequence ID" value="XM_034156965.1"/>
</dbReference>
<comment type="subcellular location">
    <subcellularLocation>
        <location evidence="2">Cytoplasm</location>
    </subcellularLocation>
</comment>
<keyword evidence="5" id="KW-0963">Cytoplasm</keyword>
<evidence type="ECO:0000256" key="5">
    <source>
        <dbReference type="ARBA" id="ARBA00022490"/>
    </source>
</evidence>
<evidence type="ECO:0000313" key="9">
    <source>
        <dbReference type="Proteomes" id="UP000449547"/>
    </source>
</evidence>
<dbReference type="GO" id="GO:0005737">
    <property type="term" value="C:cytoplasm"/>
    <property type="evidence" value="ECO:0007669"/>
    <property type="project" value="UniProtKB-SubCell"/>
</dbReference>
<evidence type="ECO:0000256" key="4">
    <source>
        <dbReference type="ARBA" id="ARBA00014971"/>
    </source>
</evidence>
<evidence type="ECO:0000313" key="8">
    <source>
        <dbReference type="EMBL" id="KAA8899869.1"/>
    </source>
</evidence>
<dbReference type="OrthoDB" id="5424991at2759"/>
<dbReference type="GO" id="GO:0031083">
    <property type="term" value="C:BLOC-1 complex"/>
    <property type="evidence" value="ECO:0007669"/>
    <property type="project" value="InterPro"/>
</dbReference>
<dbReference type="Proteomes" id="UP000449547">
    <property type="component" value="Unassembled WGS sequence"/>
</dbReference>
<name>A0A642UIZ7_DIURU</name>
<comment type="similarity">
    <text evidence="3">Belongs to the BLOC1S4 family.</text>
</comment>
<dbReference type="EMBL" id="SWFT01000120">
    <property type="protein sequence ID" value="KAA8899869.1"/>
    <property type="molecule type" value="Genomic_DNA"/>
</dbReference>